<keyword evidence="2" id="KW-0158">Chromosome</keyword>
<dbReference type="KEGG" id="tsph:KIH39_26240"/>
<evidence type="ECO:0000313" key="7">
    <source>
        <dbReference type="EMBL" id="QVL32289.1"/>
    </source>
</evidence>
<dbReference type="Proteomes" id="UP000676194">
    <property type="component" value="Chromosome"/>
</dbReference>
<dbReference type="InterPro" id="IPR050777">
    <property type="entry name" value="SET2_Histone-Lys_MeTrsfase"/>
</dbReference>
<evidence type="ECO:0000256" key="2">
    <source>
        <dbReference type="ARBA" id="ARBA00022454"/>
    </source>
</evidence>
<keyword evidence="8" id="KW-1185">Reference proteome</keyword>
<sequence length="152" mass="17318">MTAPPRLEIRRTSHKGRGVFTLDPIVKNQLVLPMRGEILRGDQLTDDMLAMQIGPDLWLCSDGNRLDDCANHSCNPNTGFLTGKPELFALRNIDAGEEIVWDYSTSLSEPGWTLDCACGEANCRKVVRSWGELEPLHRERLRNWTLEYIRHL</sequence>
<dbReference type="Gene3D" id="2.170.270.10">
    <property type="entry name" value="SET domain"/>
    <property type="match status" value="1"/>
</dbReference>
<dbReference type="GO" id="GO:0032259">
    <property type="term" value="P:methylation"/>
    <property type="evidence" value="ECO:0007669"/>
    <property type="project" value="UniProtKB-KW"/>
</dbReference>
<evidence type="ECO:0000313" key="8">
    <source>
        <dbReference type="Proteomes" id="UP000676194"/>
    </source>
</evidence>
<dbReference type="EMBL" id="CP074694">
    <property type="protein sequence ID" value="QVL32289.1"/>
    <property type="molecule type" value="Genomic_DNA"/>
</dbReference>
<dbReference type="AlphaFoldDB" id="A0A8E6B6P4"/>
<feature type="domain" description="SET" evidence="6">
    <location>
        <begin position="5"/>
        <end position="104"/>
    </location>
</feature>
<comment type="subcellular location">
    <subcellularLocation>
        <location evidence="1">Chromosome</location>
    </subcellularLocation>
</comment>
<evidence type="ECO:0000256" key="3">
    <source>
        <dbReference type="ARBA" id="ARBA00022603"/>
    </source>
</evidence>
<evidence type="ECO:0000259" key="6">
    <source>
        <dbReference type="PROSITE" id="PS50280"/>
    </source>
</evidence>
<proteinExistence type="predicted"/>
<gene>
    <name evidence="7" type="ORF">KIH39_26240</name>
</gene>
<keyword evidence="4" id="KW-0808">Transferase</keyword>
<dbReference type="SUPFAM" id="SSF82199">
    <property type="entry name" value="SET domain"/>
    <property type="match status" value="1"/>
</dbReference>
<accession>A0A8E6B6P4</accession>
<dbReference type="Pfam" id="PF00856">
    <property type="entry name" value="SET"/>
    <property type="match status" value="1"/>
</dbReference>
<dbReference type="PANTHER" id="PTHR22884">
    <property type="entry name" value="SET DOMAIN PROTEINS"/>
    <property type="match status" value="1"/>
</dbReference>
<dbReference type="InterPro" id="IPR001214">
    <property type="entry name" value="SET_dom"/>
</dbReference>
<reference evidence="7" key="1">
    <citation type="submission" date="2021-05" db="EMBL/GenBank/DDBJ databases">
        <title>Complete genome sequence of the cellulolytic planctomycete Telmatocola sphagniphila SP2T and characterization of the first cellulase from planctomycetes.</title>
        <authorList>
            <person name="Rakitin A.L."/>
            <person name="Beletsky A.V."/>
            <person name="Naumoff D.G."/>
            <person name="Kulichevskaya I.S."/>
            <person name="Mardanov A.V."/>
            <person name="Ravin N.V."/>
            <person name="Dedysh S.N."/>
        </authorList>
    </citation>
    <scope>NUCLEOTIDE SEQUENCE</scope>
    <source>
        <strain evidence="7">SP2T</strain>
    </source>
</reference>
<dbReference type="GO" id="GO:0008168">
    <property type="term" value="F:methyltransferase activity"/>
    <property type="evidence" value="ECO:0007669"/>
    <property type="project" value="UniProtKB-KW"/>
</dbReference>
<dbReference type="RefSeq" id="WP_213497103.1">
    <property type="nucleotide sequence ID" value="NZ_CP074694.1"/>
</dbReference>
<dbReference type="InterPro" id="IPR046341">
    <property type="entry name" value="SET_dom_sf"/>
</dbReference>
<keyword evidence="3" id="KW-0489">Methyltransferase</keyword>
<dbReference type="SMART" id="SM00317">
    <property type="entry name" value="SET"/>
    <property type="match status" value="1"/>
</dbReference>
<dbReference type="PROSITE" id="PS50280">
    <property type="entry name" value="SET"/>
    <property type="match status" value="1"/>
</dbReference>
<evidence type="ECO:0000256" key="1">
    <source>
        <dbReference type="ARBA" id="ARBA00004286"/>
    </source>
</evidence>
<name>A0A8E6B6P4_9BACT</name>
<dbReference type="GO" id="GO:0005694">
    <property type="term" value="C:chromosome"/>
    <property type="evidence" value="ECO:0007669"/>
    <property type="project" value="UniProtKB-SubCell"/>
</dbReference>
<evidence type="ECO:0000256" key="4">
    <source>
        <dbReference type="ARBA" id="ARBA00022679"/>
    </source>
</evidence>
<evidence type="ECO:0000256" key="5">
    <source>
        <dbReference type="ARBA" id="ARBA00022691"/>
    </source>
</evidence>
<organism evidence="7 8">
    <name type="scientific">Telmatocola sphagniphila</name>
    <dbReference type="NCBI Taxonomy" id="1123043"/>
    <lineage>
        <taxon>Bacteria</taxon>
        <taxon>Pseudomonadati</taxon>
        <taxon>Planctomycetota</taxon>
        <taxon>Planctomycetia</taxon>
        <taxon>Gemmatales</taxon>
        <taxon>Gemmataceae</taxon>
    </lineage>
</organism>
<keyword evidence="5" id="KW-0949">S-adenosyl-L-methionine</keyword>
<protein>
    <submittedName>
        <fullName evidence="7">SET domain-containing protein</fullName>
    </submittedName>
</protein>